<organism evidence="2">
    <name type="scientific">Amphimedon queenslandica</name>
    <name type="common">Sponge</name>
    <dbReference type="NCBI Taxonomy" id="400682"/>
    <lineage>
        <taxon>Eukaryota</taxon>
        <taxon>Metazoa</taxon>
        <taxon>Porifera</taxon>
        <taxon>Demospongiae</taxon>
        <taxon>Heteroscleromorpha</taxon>
        <taxon>Haplosclerida</taxon>
        <taxon>Niphatidae</taxon>
        <taxon>Amphimedon</taxon>
    </lineage>
</organism>
<evidence type="ECO:0000259" key="1">
    <source>
        <dbReference type="Pfam" id="PF23385"/>
    </source>
</evidence>
<reference evidence="2" key="1">
    <citation type="submission" date="2017-05" db="UniProtKB">
        <authorList>
            <consortium name="EnsemblMetazoa"/>
        </authorList>
    </citation>
    <scope>IDENTIFICATION</scope>
</reference>
<proteinExistence type="predicted"/>
<dbReference type="Pfam" id="PF23385">
    <property type="entry name" value="Beta-prop_IFT140_2nd"/>
    <property type="match status" value="1"/>
</dbReference>
<protein>
    <recommendedName>
        <fullName evidence="1">IFT140 second beta-propeller domain-containing protein</fullName>
    </recommendedName>
</protein>
<feature type="domain" description="IFT140 second beta-propeller" evidence="1">
    <location>
        <begin position="9"/>
        <end position="234"/>
    </location>
</feature>
<name>A0A1X7STH7_AMPQE</name>
<dbReference type="InParanoid" id="A0A1X7STH7"/>
<evidence type="ECO:0000313" key="2">
    <source>
        <dbReference type="EnsemblMetazoa" id="Aqu2.1.05449_001"/>
    </source>
</evidence>
<dbReference type="eggNOG" id="KOG3617">
    <property type="taxonomic scope" value="Eukaryota"/>
</dbReference>
<accession>A0A1X7STH7</accession>
<dbReference type="EnsemblMetazoa" id="Aqu2.1.05449_001">
    <property type="protein sequence ID" value="Aqu2.1.05449_001"/>
    <property type="gene ID" value="Aqu2.1.05449"/>
</dbReference>
<dbReference type="AlphaFoldDB" id="A0A1X7STH7"/>
<sequence>MKSAALKKRHSTGVLKNKLSLDINEVGVANLRVSGHHLVISFADGNFKVFDLKRREPKLICTKSVSQYIHHFVSVVSGQANSNGTLIGLIANKSSSNSVLLIMNHEKDIVKVLDFTVERRQEIDESNGDCSLLPESLPDNIKRDQLKLLSELTGCNVLKFHWDSIDPRLLLIEVGRVTKKQKQTGRESEDWERAVITLFVTQDLSYLFQDIKPLKSKHHGLVGCTAPSVYYMRK</sequence>
<dbReference type="InterPro" id="IPR056155">
    <property type="entry name" value="Beta-prop_IFT140_2nd"/>
</dbReference>
<dbReference type="STRING" id="400682.A0A1X7STH7"/>